<comment type="caution">
    <text evidence="7">The sequence shown here is derived from an EMBL/GenBank/DDBJ whole genome shotgun (WGS) entry which is preliminary data.</text>
</comment>
<accession>A0A940DL51</accession>
<feature type="transmembrane region" description="Helical" evidence="6">
    <location>
        <begin position="12"/>
        <end position="33"/>
    </location>
</feature>
<keyword evidence="4 6" id="KW-1133">Transmembrane helix</keyword>
<evidence type="ECO:0000313" key="7">
    <source>
        <dbReference type="EMBL" id="MBO8440588.1"/>
    </source>
</evidence>
<dbReference type="AlphaFoldDB" id="A0A940DL51"/>
<dbReference type="Proteomes" id="UP000712007">
    <property type="component" value="Unassembled WGS sequence"/>
</dbReference>
<keyword evidence="3 6" id="KW-0812">Transmembrane</keyword>
<dbReference type="GO" id="GO:0005886">
    <property type="term" value="C:plasma membrane"/>
    <property type="evidence" value="ECO:0007669"/>
    <property type="project" value="UniProtKB-SubCell"/>
</dbReference>
<evidence type="ECO:0000313" key="8">
    <source>
        <dbReference type="Proteomes" id="UP000712007"/>
    </source>
</evidence>
<reference evidence="7" key="1">
    <citation type="submission" date="2020-10" db="EMBL/GenBank/DDBJ databases">
        <authorList>
            <person name="Gilroy R."/>
        </authorList>
    </citation>
    <scope>NUCLEOTIDE SEQUENCE</scope>
    <source>
        <strain evidence="7">3924</strain>
    </source>
</reference>
<sequence length="121" mass="13587">MSLLAVNWGNVMVITGLGFGIVFVVLIILIFIMDLFGKVMAPKVSVKKTTSGKDSKEQTTEIEYDVHIPALDSAAIAAALHLYYDDVHDEESRVITIKRVEKRYSPWSSKIYGLNNNLTRR</sequence>
<evidence type="ECO:0000256" key="6">
    <source>
        <dbReference type="SAM" id="Phobius"/>
    </source>
</evidence>
<dbReference type="GO" id="GO:0015081">
    <property type="term" value="F:sodium ion transmembrane transporter activity"/>
    <property type="evidence" value="ECO:0007669"/>
    <property type="project" value="InterPro"/>
</dbReference>
<dbReference type="Pfam" id="PF04277">
    <property type="entry name" value="OAD_gamma"/>
    <property type="match status" value="1"/>
</dbReference>
<keyword evidence="2" id="KW-1003">Cell membrane</keyword>
<reference evidence="7" key="2">
    <citation type="journal article" date="2021" name="PeerJ">
        <title>Extensive microbial diversity within the chicken gut microbiome revealed by metagenomics and culture.</title>
        <authorList>
            <person name="Gilroy R."/>
            <person name="Ravi A."/>
            <person name="Getino M."/>
            <person name="Pursley I."/>
            <person name="Horton D.L."/>
            <person name="Alikhan N.F."/>
            <person name="Baker D."/>
            <person name="Gharbi K."/>
            <person name="Hall N."/>
            <person name="Watson M."/>
            <person name="Adriaenssens E.M."/>
            <person name="Foster-Nyarko E."/>
            <person name="Jarju S."/>
            <person name="Secka A."/>
            <person name="Antonio M."/>
            <person name="Oren A."/>
            <person name="Chaudhuri R.R."/>
            <person name="La Ragione R."/>
            <person name="Hildebrand F."/>
            <person name="Pallen M.J."/>
        </authorList>
    </citation>
    <scope>NUCLEOTIDE SEQUENCE</scope>
    <source>
        <strain evidence="7">3924</strain>
    </source>
</reference>
<evidence type="ECO:0000256" key="1">
    <source>
        <dbReference type="ARBA" id="ARBA00004236"/>
    </source>
</evidence>
<evidence type="ECO:0000256" key="2">
    <source>
        <dbReference type="ARBA" id="ARBA00022475"/>
    </source>
</evidence>
<protein>
    <submittedName>
        <fullName evidence="7">OadG family protein</fullName>
    </submittedName>
</protein>
<dbReference type="EMBL" id="JADIMV010000137">
    <property type="protein sequence ID" value="MBO8440588.1"/>
    <property type="molecule type" value="Genomic_DNA"/>
</dbReference>
<name>A0A940DL51_9BACT</name>
<dbReference type="NCBIfam" id="TIGR01195">
    <property type="entry name" value="oadG_fam"/>
    <property type="match status" value="1"/>
</dbReference>
<dbReference type="GO" id="GO:0036376">
    <property type="term" value="P:sodium ion export across plasma membrane"/>
    <property type="evidence" value="ECO:0007669"/>
    <property type="project" value="InterPro"/>
</dbReference>
<evidence type="ECO:0000256" key="5">
    <source>
        <dbReference type="ARBA" id="ARBA00023136"/>
    </source>
</evidence>
<evidence type="ECO:0000256" key="3">
    <source>
        <dbReference type="ARBA" id="ARBA00022692"/>
    </source>
</evidence>
<comment type="subcellular location">
    <subcellularLocation>
        <location evidence="1">Cell membrane</location>
    </subcellularLocation>
</comment>
<proteinExistence type="predicted"/>
<gene>
    <name evidence="7" type="ORF">IAC51_08070</name>
</gene>
<evidence type="ECO:0000256" key="4">
    <source>
        <dbReference type="ARBA" id="ARBA00022989"/>
    </source>
</evidence>
<organism evidence="7 8">
    <name type="scientific">Candidatus Aphodosoma intestinipullorum</name>
    <dbReference type="NCBI Taxonomy" id="2840674"/>
    <lineage>
        <taxon>Bacteria</taxon>
        <taxon>Pseudomonadati</taxon>
        <taxon>Bacteroidota</taxon>
        <taxon>Bacteroidia</taxon>
        <taxon>Bacteroidales</taxon>
        <taxon>Candidatus Aphodosoma</taxon>
    </lineage>
</organism>
<dbReference type="InterPro" id="IPR005899">
    <property type="entry name" value="Na_pump_deCOase"/>
</dbReference>
<keyword evidence="5 6" id="KW-0472">Membrane</keyword>